<evidence type="ECO:0000313" key="6">
    <source>
        <dbReference type="EMBL" id="KAF2093671.1"/>
    </source>
</evidence>
<dbReference type="EMBL" id="ML978137">
    <property type="protein sequence ID" value="KAF2093671.1"/>
    <property type="molecule type" value="Genomic_DNA"/>
</dbReference>
<comment type="function">
    <text evidence="5">Reversible hydration of carbon dioxide.</text>
</comment>
<keyword evidence="2 4" id="KW-0479">Metal-binding</keyword>
<dbReference type="Gene3D" id="3.40.1050.10">
    <property type="entry name" value="Carbonic anhydrase"/>
    <property type="match status" value="1"/>
</dbReference>
<dbReference type="PANTHER" id="PTHR43175">
    <property type="entry name" value="CARBONIC ANHYDRASE"/>
    <property type="match status" value="1"/>
</dbReference>
<evidence type="ECO:0000256" key="5">
    <source>
        <dbReference type="RuleBase" id="RU003956"/>
    </source>
</evidence>
<gene>
    <name evidence="6" type="ORF">NA57DRAFT_81173</name>
</gene>
<evidence type="ECO:0000256" key="4">
    <source>
        <dbReference type="PIRSR" id="PIRSR601765-1"/>
    </source>
</evidence>
<comment type="catalytic activity">
    <reaction evidence="5">
        <text>hydrogencarbonate + H(+) = CO2 + H2O</text>
        <dbReference type="Rhea" id="RHEA:10748"/>
        <dbReference type="ChEBI" id="CHEBI:15377"/>
        <dbReference type="ChEBI" id="CHEBI:15378"/>
        <dbReference type="ChEBI" id="CHEBI:16526"/>
        <dbReference type="ChEBI" id="CHEBI:17544"/>
        <dbReference type="EC" id="4.2.1.1"/>
    </reaction>
</comment>
<dbReference type="GO" id="GO:0008270">
    <property type="term" value="F:zinc ion binding"/>
    <property type="evidence" value="ECO:0007669"/>
    <property type="project" value="UniProtKB-UniRule"/>
</dbReference>
<dbReference type="Proteomes" id="UP000799772">
    <property type="component" value="Unassembled WGS sequence"/>
</dbReference>
<keyword evidence="5" id="KW-0456">Lyase</keyword>
<evidence type="ECO:0000313" key="7">
    <source>
        <dbReference type="Proteomes" id="UP000799772"/>
    </source>
</evidence>
<feature type="binding site" evidence="4">
    <location>
        <position position="97"/>
    </location>
    <ligand>
        <name>Zn(2+)</name>
        <dbReference type="ChEBI" id="CHEBI:29105"/>
    </ligand>
</feature>
<proteinExistence type="inferred from homology"/>
<dbReference type="InterPro" id="IPR036874">
    <property type="entry name" value="Carbonic_anhydrase_sf"/>
</dbReference>
<comment type="caution">
    <text evidence="6">The sequence shown here is derived from an EMBL/GenBank/DDBJ whole genome shotgun (WGS) entry which is preliminary data.</text>
</comment>
<evidence type="ECO:0000256" key="1">
    <source>
        <dbReference type="ARBA" id="ARBA00006217"/>
    </source>
</evidence>
<dbReference type="Pfam" id="PF00484">
    <property type="entry name" value="Pro_CA"/>
    <property type="match status" value="1"/>
</dbReference>
<dbReference type="InterPro" id="IPR001765">
    <property type="entry name" value="Carbonic_anhydrase"/>
</dbReference>
<dbReference type="GO" id="GO:0004089">
    <property type="term" value="F:carbonate dehydratase activity"/>
    <property type="evidence" value="ECO:0007669"/>
    <property type="project" value="UniProtKB-UniRule"/>
</dbReference>
<dbReference type="SMART" id="SM00947">
    <property type="entry name" value="Pro_CA"/>
    <property type="match status" value="1"/>
</dbReference>
<feature type="binding site" evidence="4">
    <location>
        <position position="94"/>
    </location>
    <ligand>
        <name>Zn(2+)</name>
        <dbReference type="ChEBI" id="CHEBI:29105"/>
    </ligand>
</feature>
<dbReference type="SUPFAM" id="SSF53056">
    <property type="entry name" value="beta-carbonic anhydrase, cab"/>
    <property type="match status" value="1"/>
</dbReference>
<keyword evidence="3 4" id="KW-0862">Zinc</keyword>
<comment type="similarity">
    <text evidence="1 5">Belongs to the beta-class carbonic anhydrase family.</text>
</comment>
<protein>
    <recommendedName>
        <fullName evidence="5">Carbonic anhydrase</fullName>
        <ecNumber evidence="5">4.2.1.1</ecNumber>
    </recommendedName>
    <alternativeName>
        <fullName evidence="5">Carbonate dehydratase</fullName>
    </alternativeName>
</protein>
<dbReference type="AlphaFoldDB" id="A0A9P4M0J1"/>
<organism evidence="6 7">
    <name type="scientific">Rhizodiscina lignyota</name>
    <dbReference type="NCBI Taxonomy" id="1504668"/>
    <lineage>
        <taxon>Eukaryota</taxon>
        <taxon>Fungi</taxon>
        <taxon>Dikarya</taxon>
        <taxon>Ascomycota</taxon>
        <taxon>Pezizomycotina</taxon>
        <taxon>Dothideomycetes</taxon>
        <taxon>Pleosporomycetidae</taxon>
        <taxon>Aulographales</taxon>
        <taxon>Rhizodiscinaceae</taxon>
        <taxon>Rhizodiscina</taxon>
    </lineage>
</organism>
<evidence type="ECO:0000256" key="3">
    <source>
        <dbReference type="ARBA" id="ARBA00022833"/>
    </source>
</evidence>
<feature type="binding site" evidence="4">
    <location>
        <position position="42"/>
    </location>
    <ligand>
        <name>Zn(2+)</name>
        <dbReference type="ChEBI" id="CHEBI:29105"/>
    </ligand>
</feature>
<comment type="cofactor">
    <cofactor evidence="4">
        <name>Zn(2+)</name>
        <dbReference type="ChEBI" id="CHEBI:29105"/>
    </cofactor>
    <text evidence="4">Binds 1 zinc ion per subunit.</text>
</comment>
<name>A0A9P4M0J1_9PEZI</name>
<dbReference type="EC" id="4.2.1.1" evidence="5"/>
<evidence type="ECO:0000256" key="2">
    <source>
        <dbReference type="ARBA" id="ARBA00022723"/>
    </source>
</evidence>
<reference evidence="6" key="1">
    <citation type="journal article" date="2020" name="Stud. Mycol.">
        <title>101 Dothideomycetes genomes: a test case for predicting lifestyles and emergence of pathogens.</title>
        <authorList>
            <person name="Haridas S."/>
            <person name="Albert R."/>
            <person name="Binder M."/>
            <person name="Bloem J."/>
            <person name="Labutti K."/>
            <person name="Salamov A."/>
            <person name="Andreopoulos B."/>
            <person name="Baker S."/>
            <person name="Barry K."/>
            <person name="Bills G."/>
            <person name="Bluhm B."/>
            <person name="Cannon C."/>
            <person name="Castanera R."/>
            <person name="Culley D."/>
            <person name="Daum C."/>
            <person name="Ezra D."/>
            <person name="Gonzalez J."/>
            <person name="Henrissat B."/>
            <person name="Kuo A."/>
            <person name="Liang C."/>
            <person name="Lipzen A."/>
            <person name="Lutzoni F."/>
            <person name="Magnuson J."/>
            <person name="Mondo S."/>
            <person name="Nolan M."/>
            <person name="Ohm R."/>
            <person name="Pangilinan J."/>
            <person name="Park H.-J."/>
            <person name="Ramirez L."/>
            <person name="Alfaro M."/>
            <person name="Sun H."/>
            <person name="Tritt A."/>
            <person name="Yoshinaga Y."/>
            <person name="Zwiers L.-H."/>
            <person name="Turgeon B."/>
            <person name="Goodwin S."/>
            <person name="Spatafora J."/>
            <person name="Crous P."/>
            <person name="Grigoriev I."/>
        </authorList>
    </citation>
    <scope>NUCLEOTIDE SEQUENCE</scope>
    <source>
        <strain evidence="6">CBS 133067</strain>
    </source>
</reference>
<accession>A0A9P4M0J1</accession>
<keyword evidence="7" id="KW-1185">Reference proteome</keyword>
<feature type="binding site" evidence="4">
    <location>
        <position position="44"/>
    </location>
    <ligand>
        <name>Zn(2+)</name>
        <dbReference type="ChEBI" id="CHEBI:29105"/>
    </ligand>
</feature>
<sequence>MPLTADDLLARHKASQSAHQPLPFFSELIAAEKLPRILIITCADPRCVPEFIFRIQPHDTIVLRVAGGNAQYVLPHLLSLDSMVEFTDLLVVQHTDCGATHFRDDPVKEGLKKQAPGKETEIDNMTFGQILGSLDDNVKKSIDFLRDSPFIRDELKSKIRGFVFDIKTGDLKEVSYP</sequence>
<dbReference type="PANTHER" id="PTHR43175:SF3">
    <property type="entry name" value="CARBON DISULFIDE HYDROLASE"/>
    <property type="match status" value="1"/>
</dbReference>
<dbReference type="OrthoDB" id="10248475at2759"/>